<dbReference type="InterPro" id="IPR001611">
    <property type="entry name" value="Leu-rich_rpt"/>
</dbReference>
<dbReference type="GO" id="GO:0005524">
    <property type="term" value="F:ATP binding"/>
    <property type="evidence" value="ECO:0007669"/>
    <property type="project" value="InterPro"/>
</dbReference>
<reference evidence="11" key="1">
    <citation type="submission" date="2021-01" db="UniProtKB">
        <authorList>
            <consortium name="EnsemblPlants"/>
        </authorList>
    </citation>
    <scope>IDENTIFICATION</scope>
</reference>
<dbReference type="InterPro" id="IPR011009">
    <property type="entry name" value="Kinase-like_dom_sf"/>
</dbReference>
<evidence type="ECO:0000313" key="11">
    <source>
        <dbReference type="EnsemblPlants" id="Kaladp0101s0217.1.v1.1"/>
    </source>
</evidence>
<keyword evidence="2 8" id="KW-0812">Transmembrane</keyword>
<evidence type="ECO:0000256" key="9">
    <source>
        <dbReference type="SAM" id="SignalP"/>
    </source>
</evidence>
<dbReference type="PROSITE" id="PS50011">
    <property type="entry name" value="PROTEIN_KINASE_DOM"/>
    <property type="match status" value="1"/>
</dbReference>
<keyword evidence="6 8" id="KW-0472">Membrane</keyword>
<dbReference type="GO" id="GO:0004672">
    <property type="term" value="F:protein kinase activity"/>
    <property type="evidence" value="ECO:0007669"/>
    <property type="project" value="InterPro"/>
</dbReference>
<dbReference type="Gene3D" id="3.30.200.20">
    <property type="entry name" value="Phosphorylase Kinase, domain 1"/>
    <property type="match status" value="1"/>
</dbReference>
<dbReference type="InterPro" id="IPR001245">
    <property type="entry name" value="Ser-Thr/Tyr_kinase_cat_dom"/>
</dbReference>
<evidence type="ECO:0000256" key="5">
    <source>
        <dbReference type="ARBA" id="ARBA00022989"/>
    </source>
</evidence>
<dbReference type="AlphaFoldDB" id="A0A7N0V568"/>
<evidence type="ECO:0000256" key="1">
    <source>
        <dbReference type="ARBA" id="ARBA00022614"/>
    </source>
</evidence>
<organism evidence="11 12">
    <name type="scientific">Kalanchoe fedtschenkoi</name>
    <name type="common">Lavender scallops</name>
    <name type="synonym">South American air plant</name>
    <dbReference type="NCBI Taxonomy" id="63787"/>
    <lineage>
        <taxon>Eukaryota</taxon>
        <taxon>Viridiplantae</taxon>
        <taxon>Streptophyta</taxon>
        <taxon>Embryophyta</taxon>
        <taxon>Tracheophyta</taxon>
        <taxon>Spermatophyta</taxon>
        <taxon>Magnoliopsida</taxon>
        <taxon>eudicotyledons</taxon>
        <taxon>Gunneridae</taxon>
        <taxon>Pentapetalae</taxon>
        <taxon>Saxifragales</taxon>
        <taxon>Crassulaceae</taxon>
        <taxon>Kalanchoe</taxon>
    </lineage>
</organism>
<name>A0A7N0V568_KALFE</name>
<dbReference type="Gene3D" id="3.80.10.10">
    <property type="entry name" value="Ribonuclease Inhibitor"/>
    <property type="match status" value="1"/>
</dbReference>
<feature type="chain" id="PRO_5029774209" description="Protein kinase domain-containing protein" evidence="9">
    <location>
        <begin position="28"/>
        <end position="641"/>
    </location>
</feature>
<dbReference type="InterPro" id="IPR032675">
    <property type="entry name" value="LRR_dom_sf"/>
</dbReference>
<dbReference type="Gene3D" id="1.10.510.10">
    <property type="entry name" value="Transferase(Phosphotransferase) domain 1"/>
    <property type="match status" value="1"/>
</dbReference>
<dbReference type="PANTHER" id="PTHR46084:SF1">
    <property type="entry name" value="PROTEIN MALE DISCOVERER 2"/>
    <property type="match status" value="1"/>
</dbReference>
<feature type="signal peptide" evidence="9">
    <location>
        <begin position="1"/>
        <end position="27"/>
    </location>
</feature>
<keyword evidence="1" id="KW-0433">Leucine-rich repeat</keyword>
<dbReference type="Gramene" id="Kaladp0101s0217.1.v1.1">
    <property type="protein sequence ID" value="Kaladp0101s0217.1.v1.1"/>
    <property type="gene ID" value="Kaladp0101s0217.v1.1"/>
</dbReference>
<keyword evidence="4" id="KW-0677">Repeat</keyword>
<evidence type="ECO:0000256" key="4">
    <source>
        <dbReference type="ARBA" id="ARBA00022737"/>
    </source>
</evidence>
<dbReference type="Pfam" id="PF08263">
    <property type="entry name" value="LRRNT_2"/>
    <property type="match status" value="1"/>
</dbReference>
<sequence length="641" mass="72090">MGGIPAHFEFMCYLMLILLFGTHKCTSLNSEGIDLLEFHESVSYDPYGAFTSWNSSDPDPCSWCGVHCLDGIVQALDLSGYSLEGTLAPVLGKLSHLRSLVLCENHFSGFIPAELGKLEMLELLDLRNNNLSGEVPFEIRGMGSLKHLLLDGNNFLGMVPFELEKLAEPQLDQNLASSWTSESATEISNWFETGYLEISGQKFCPTLPRAFVEPLAMNDIGRRLLGEKNSNLLAQFVSDPTISDELIFVNASSGAFPALKNHPPQPILWYSSYSDPEQTPADPPPNDFFHKYLVFLVCGLIMLMILCVVFLWAIRKRVVQATQSYASGLITTGVPKMKPSELNSICEQYVNILESLPGCNVYKGTLPGGADIVVCSTTIPSVKDWSEHAESAFRRQIRMLSRIHHKNHVNLLGYCQEDDPFLRMMVFENSPNGTLYEHLHDKTEHLDWRTRMRIVMGIAYCLQHMHHELNPLVTQTCLHSKSISLSDDYAAKMTEMGFWSGILEKAKIKDKEHDKVCDMEPNIDPKSNVYSFGVLLLEIISGKVPIEEDCSVMGWAAEYLDDKKKISYMIDPTLKSFDDNELNSICEVIQECINPDTRQRPTMRQVTSKLREALGISEEEASPKLAPVWWKELEILCVEAS</sequence>
<keyword evidence="5 8" id="KW-1133">Transmembrane helix</keyword>
<dbReference type="EnsemblPlants" id="Kaladp0101s0217.1.v1.1">
    <property type="protein sequence ID" value="Kaladp0101s0217.1.v1.1"/>
    <property type="gene ID" value="Kaladp0101s0217.v1.1"/>
</dbReference>
<evidence type="ECO:0000256" key="7">
    <source>
        <dbReference type="ARBA" id="ARBA00046288"/>
    </source>
</evidence>
<comment type="subcellular location">
    <subcellularLocation>
        <location evidence="7">Endomembrane system</location>
        <topology evidence="7">Single-pass type I membrane protein</topology>
    </subcellularLocation>
</comment>
<accession>A0A7N0V568</accession>
<proteinExistence type="predicted"/>
<keyword evidence="3 9" id="KW-0732">Signal</keyword>
<evidence type="ECO:0000256" key="2">
    <source>
        <dbReference type="ARBA" id="ARBA00022692"/>
    </source>
</evidence>
<dbReference type="Pfam" id="PF07714">
    <property type="entry name" value="PK_Tyr_Ser-Thr"/>
    <property type="match status" value="1"/>
</dbReference>
<evidence type="ECO:0000256" key="6">
    <source>
        <dbReference type="ARBA" id="ARBA00023136"/>
    </source>
</evidence>
<dbReference type="PANTHER" id="PTHR46084">
    <property type="entry name" value="PROTEIN MALE DISCOVERER 2"/>
    <property type="match status" value="1"/>
</dbReference>
<dbReference type="FunFam" id="3.30.200.20:FF:000489">
    <property type="entry name" value="Inactive receptor-like serine/threonine-protein kinase"/>
    <property type="match status" value="1"/>
</dbReference>
<dbReference type="Proteomes" id="UP000594263">
    <property type="component" value="Unplaced"/>
</dbReference>
<keyword evidence="12" id="KW-1185">Reference proteome</keyword>
<evidence type="ECO:0000256" key="8">
    <source>
        <dbReference type="SAM" id="Phobius"/>
    </source>
</evidence>
<dbReference type="GO" id="GO:0012505">
    <property type="term" value="C:endomembrane system"/>
    <property type="evidence" value="ECO:0007669"/>
    <property type="project" value="UniProtKB-SubCell"/>
</dbReference>
<evidence type="ECO:0000256" key="3">
    <source>
        <dbReference type="ARBA" id="ARBA00022729"/>
    </source>
</evidence>
<dbReference type="Pfam" id="PF13855">
    <property type="entry name" value="LRR_8"/>
    <property type="match status" value="1"/>
</dbReference>
<feature type="transmembrane region" description="Helical" evidence="8">
    <location>
        <begin position="292"/>
        <end position="314"/>
    </location>
</feature>
<dbReference type="InterPro" id="IPR013210">
    <property type="entry name" value="LRR_N_plant-typ"/>
</dbReference>
<dbReference type="FunFam" id="3.80.10.10:FF:000400">
    <property type="entry name" value="Nuclear pore complex protein NUP107"/>
    <property type="match status" value="1"/>
</dbReference>
<dbReference type="SUPFAM" id="SSF56112">
    <property type="entry name" value="Protein kinase-like (PK-like)"/>
    <property type="match status" value="1"/>
</dbReference>
<evidence type="ECO:0000313" key="12">
    <source>
        <dbReference type="Proteomes" id="UP000594263"/>
    </source>
</evidence>
<evidence type="ECO:0000259" key="10">
    <source>
        <dbReference type="PROSITE" id="PS50011"/>
    </source>
</evidence>
<protein>
    <recommendedName>
        <fullName evidence="10">Protein kinase domain-containing protein</fullName>
    </recommendedName>
</protein>
<feature type="domain" description="Protein kinase" evidence="10">
    <location>
        <begin position="347"/>
        <end position="614"/>
    </location>
</feature>
<dbReference type="OMA" id="HMHHELN"/>
<dbReference type="InterPro" id="IPR000719">
    <property type="entry name" value="Prot_kinase_dom"/>
</dbReference>
<dbReference type="SUPFAM" id="SSF52058">
    <property type="entry name" value="L domain-like"/>
    <property type="match status" value="1"/>
</dbReference>